<dbReference type="PROSITE" id="PS51375">
    <property type="entry name" value="PPR"/>
    <property type="match status" value="4"/>
</dbReference>
<dbReference type="InterPro" id="IPR002885">
    <property type="entry name" value="PPR_rpt"/>
</dbReference>
<dbReference type="Pfam" id="PF01535">
    <property type="entry name" value="PPR"/>
    <property type="match status" value="2"/>
</dbReference>
<feature type="repeat" description="PPR" evidence="2">
    <location>
        <begin position="421"/>
        <end position="455"/>
    </location>
</feature>
<reference evidence="3" key="1">
    <citation type="submission" date="2018-02" db="EMBL/GenBank/DDBJ databases">
        <authorList>
            <person name="Cohen D.B."/>
            <person name="Kent A.D."/>
        </authorList>
    </citation>
    <scope>NUCLEOTIDE SEQUENCE</scope>
</reference>
<accession>A0A2N9FYM7</accession>
<dbReference type="FunFam" id="1.25.40.10:FF:001319">
    <property type="entry name" value="Pentatricopeptide repeat-containing protein"/>
    <property type="match status" value="1"/>
</dbReference>
<dbReference type="EMBL" id="OIVN01001302">
    <property type="protein sequence ID" value="SPC92358.1"/>
    <property type="molecule type" value="Genomic_DNA"/>
</dbReference>
<evidence type="ECO:0000313" key="3">
    <source>
        <dbReference type="EMBL" id="SPC92358.1"/>
    </source>
</evidence>
<dbReference type="NCBIfam" id="TIGR00756">
    <property type="entry name" value="PPR"/>
    <property type="match status" value="4"/>
</dbReference>
<dbReference type="FunFam" id="1.25.40.10:FF:001805">
    <property type="entry name" value="Pentatricopeptide repeat-containing protein"/>
    <property type="match status" value="1"/>
</dbReference>
<sequence length="730" mass="80830">MNLSRSVGLYTSTNLSCFHSIFKSYIESKNSRWALVLFRQLLQSNVKPNDLTFSLLLKACTLHSSSSALSSVNAKLEANQIQTHLVKLGIDQFVYVSTALVDLYMKLGCIKYAQQLFDGMPERDVVSWNALICGYSRNGYDFDALELFVQMCRKGYSPRQTTLVSLVPSCGRHELVFQGKSIHGFGIKAGLDSDSQVKNVLTSMYAKCADLEAAELLFEEMVERSVVSWNTMIGAYGQNSYFAEAMLVFKQMLEESVEANSVTILSLLSANAHPGSIHCYAMKTGVVNNASVVTALVCVYARHANTELAEMLYNSFPQKNLVSLTAIISSYAEKGNMGSVVECFAHVQQLELKLDAVGLVSILHGIKHPAHLGIGLAFHAYGLKSGLNVDCLVANGLISMYSNFDEIEAVFSLFFEMSEKPLISWNSVISGCVQAGRSSDAMELFCQMKTFGHSPDAITIASLLSACCQLGYLRFGERLHNYVLRNNLEVEDFVGTALIDMYAKCGRIECAERVYKSIKEPCLATWNAIISGYSLYGLEHKALCCYSEMRAQGLKPDKITFLGVLAACTHGGLVQEGRRYFQIMREEFGMVPGLQHHACMVGLLGRAGLFEEAMLVIKNMEIEPDSAVWGALLSACCIHQEVRLGECLAKKLLFLDCNNGGFYVLMSNLYAVKGRWDDVARLREMMRDTGGDGCSGHSIIEVTSSEDMNRNLCLSKVNLNTKFWQPWSLY</sequence>
<evidence type="ECO:0000256" key="1">
    <source>
        <dbReference type="ARBA" id="ARBA00022737"/>
    </source>
</evidence>
<dbReference type="GO" id="GO:0003723">
    <property type="term" value="F:RNA binding"/>
    <property type="evidence" value="ECO:0007669"/>
    <property type="project" value="InterPro"/>
</dbReference>
<dbReference type="Pfam" id="PF20431">
    <property type="entry name" value="E_motif"/>
    <property type="match status" value="1"/>
</dbReference>
<dbReference type="FunFam" id="1.25.40.10:FF:000073">
    <property type="entry name" value="Pentatricopeptide repeat-containing protein chloroplastic"/>
    <property type="match status" value="1"/>
</dbReference>
<dbReference type="AlphaFoldDB" id="A0A2N9FYM7"/>
<dbReference type="PANTHER" id="PTHR47926">
    <property type="entry name" value="PENTATRICOPEPTIDE REPEAT-CONTAINING PROTEIN"/>
    <property type="match status" value="1"/>
</dbReference>
<feature type="repeat" description="PPR" evidence="2">
    <location>
        <begin position="124"/>
        <end position="158"/>
    </location>
</feature>
<dbReference type="InterPro" id="IPR011990">
    <property type="entry name" value="TPR-like_helical_dom_sf"/>
</dbReference>
<dbReference type="Gene3D" id="1.25.40.10">
    <property type="entry name" value="Tetratricopeptide repeat domain"/>
    <property type="match status" value="5"/>
</dbReference>
<feature type="repeat" description="PPR" evidence="2">
    <location>
        <begin position="225"/>
        <end position="259"/>
    </location>
</feature>
<dbReference type="InterPro" id="IPR046960">
    <property type="entry name" value="PPR_At4g14850-like_plant"/>
</dbReference>
<evidence type="ECO:0000256" key="2">
    <source>
        <dbReference type="PROSITE-ProRule" id="PRU00708"/>
    </source>
</evidence>
<name>A0A2N9FYM7_FAGSY</name>
<dbReference type="GO" id="GO:0009451">
    <property type="term" value="P:RNA modification"/>
    <property type="evidence" value="ECO:0007669"/>
    <property type="project" value="InterPro"/>
</dbReference>
<dbReference type="Pfam" id="PF13041">
    <property type="entry name" value="PPR_2"/>
    <property type="match status" value="4"/>
</dbReference>
<protein>
    <recommendedName>
        <fullName evidence="4">Pentacotripeptide-repeat region of PRORP domain-containing protein</fullName>
    </recommendedName>
</protein>
<organism evidence="3">
    <name type="scientific">Fagus sylvatica</name>
    <name type="common">Beechnut</name>
    <dbReference type="NCBI Taxonomy" id="28930"/>
    <lineage>
        <taxon>Eukaryota</taxon>
        <taxon>Viridiplantae</taxon>
        <taxon>Streptophyta</taxon>
        <taxon>Embryophyta</taxon>
        <taxon>Tracheophyta</taxon>
        <taxon>Spermatophyta</taxon>
        <taxon>Magnoliopsida</taxon>
        <taxon>eudicotyledons</taxon>
        <taxon>Gunneridae</taxon>
        <taxon>Pentapetalae</taxon>
        <taxon>rosids</taxon>
        <taxon>fabids</taxon>
        <taxon>Fagales</taxon>
        <taxon>Fagaceae</taxon>
        <taxon>Fagus</taxon>
    </lineage>
</organism>
<dbReference type="PANTHER" id="PTHR47926:SF425">
    <property type="entry name" value="REPEAT (TPR)-LIKE SUPERFAMILY PROTEIN, PUTATIVE-RELATED"/>
    <property type="match status" value="1"/>
</dbReference>
<dbReference type="InterPro" id="IPR046848">
    <property type="entry name" value="E_motif"/>
</dbReference>
<gene>
    <name evidence="3" type="ORF">FSB_LOCUS20240</name>
</gene>
<keyword evidence="1" id="KW-0677">Repeat</keyword>
<evidence type="ECO:0008006" key="4">
    <source>
        <dbReference type="Google" id="ProtNLM"/>
    </source>
</evidence>
<proteinExistence type="predicted"/>
<feature type="repeat" description="PPR" evidence="2">
    <location>
        <begin position="522"/>
        <end position="556"/>
    </location>
</feature>
<dbReference type="FunFam" id="1.25.40.10:FF:001228">
    <property type="entry name" value="Pentatricopeptide repeat-containing protein At4g20770"/>
    <property type="match status" value="1"/>
</dbReference>